<evidence type="ECO:0000313" key="7">
    <source>
        <dbReference type="EMBL" id="PSL28177.1"/>
    </source>
</evidence>
<evidence type="ECO:0000313" key="8">
    <source>
        <dbReference type="Proteomes" id="UP000240978"/>
    </source>
</evidence>
<accession>A0A2P8G2J4</accession>
<dbReference type="PROSITE" id="PS51918">
    <property type="entry name" value="RADICAL_SAM"/>
    <property type="match status" value="1"/>
</dbReference>
<dbReference type="SFLD" id="SFLDG01067">
    <property type="entry name" value="SPASM/twitch_domain_containing"/>
    <property type="match status" value="1"/>
</dbReference>
<comment type="cofactor">
    <cofactor evidence="1">
        <name>[4Fe-4S] cluster</name>
        <dbReference type="ChEBI" id="CHEBI:49883"/>
    </cofactor>
</comment>
<evidence type="ECO:0000256" key="2">
    <source>
        <dbReference type="ARBA" id="ARBA00022691"/>
    </source>
</evidence>
<evidence type="ECO:0000256" key="3">
    <source>
        <dbReference type="ARBA" id="ARBA00022723"/>
    </source>
</evidence>
<keyword evidence="3" id="KW-0479">Metal-binding</keyword>
<dbReference type="GO" id="GO:0051536">
    <property type="term" value="F:iron-sulfur cluster binding"/>
    <property type="evidence" value="ECO:0007669"/>
    <property type="project" value="UniProtKB-KW"/>
</dbReference>
<evidence type="ECO:0000256" key="1">
    <source>
        <dbReference type="ARBA" id="ARBA00001966"/>
    </source>
</evidence>
<feature type="domain" description="Radical SAM core" evidence="6">
    <location>
        <begin position="24"/>
        <end position="233"/>
    </location>
</feature>
<dbReference type="PANTHER" id="PTHR11228:SF27">
    <property type="entry name" value="GLYCYL-RADICAL ENZYME ACTIVATING ENZYME MJ1227-RELATED"/>
    <property type="match status" value="1"/>
</dbReference>
<dbReference type="EMBL" id="PYGK01000008">
    <property type="protein sequence ID" value="PSL28177.1"/>
    <property type="molecule type" value="Genomic_DNA"/>
</dbReference>
<name>A0A2P8G2J4_9BACT</name>
<dbReference type="Gene3D" id="3.20.20.70">
    <property type="entry name" value="Aldolase class I"/>
    <property type="match status" value="1"/>
</dbReference>
<keyword evidence="7" id="KW-0456">Lyase</keyword>
<dbReference type="CDD" id="cd01335">
    <property type="entry name" value="Radical_SAM"/>
    <property type="match status" value="1"/>
</dbReference>
<dbReference type="GO" id="GO:0016829">
    <property type="term" value="F:lyase activity"/>
    <property type="evidence" value="ECO:0007669"/>
    <property type="project" value="UniProtKB-KW"/>
</dbReference>
<dbReference type="Pfam" id="PF04055">
    <property type="entry name" value="Radical_SAM"/>
    <property type="match status" value="1"/>
</dbReference>
<dbReference type="AlphaFoldDB" id="A0A2P8G2J4"/>
<dbReference type="InterPro" id="IPR058240">
    <property type="entry name" value="rSAM_sf"/>
</dbReference>
<proteinExistence type="predicted"/>
<keyword evidence="4" id="KW-0408">Iron</keyword>
<keyword evidence="2" id="KW-0949">S-adenosyl-L-methionine</keyword>
<evidence type="ECO:0000256" key="4">
    <source>
        <dbReference type="ARBA" id="ARBA00023004"/>
    </source>
</evidence>
<gene>
    <name evidence="7" type="ORF">CLV42_10896</name>
</gene>
<evidence type="ECO:0000259" key="6">
    <source>
        <dbReference type="PROSITE" id="PS51918"/>
    </source>
</evidence>
<dbReference type="InterPro" id="IPR013785">
    <property type="entry name" value="Aldolase_TIM"/>
</dbReference>
<keyword evidence="7" id="KW-0670">Pyruvate</keyword>
<evidence type="ECO:0000256" key="5">
    <source>
        <dbReference type="ARBA" id="ARBA00023014"/>
    </source>
</evidence>
<keyword evidence="8" id="KW-1185">Reference proteome</keyword>
<keyword evidence="5" id="KW-0411">Iron-sulfur</keyword>
<dbReference type="InterPro" id="IPR007197">
    <property type="entry name" value="rSAM"/>
</dbReference>
<dbReference type="SFLD" id="SFLDS00029">
    <property type="entry name" value="Radical_SAM"/>
    <property type="match status" value="1"/>
</dbReference>
<organism evidence="7 8">
    <name type="scientific">Chitinophaga ginsengisoli</name>
    <dbReference type="NCBI Taxonomy" id="363837"/>
    <lineage>
        <taxon>Bacteria</taxon>
        <taxon>Pseudomonadati</taxon>
        <taxon>Bacteroidota</taxon>
        <taxon>Chitinophagia</taxon>
        <taxon>Chitinophagales</taxon>
        <taxon>Chitinophagaceae</taxon>
        <taxon>Chitinophaga</taxon>
    </lineage>
</organism>
<sequence length="234" mass="26725">MFILLKPLTVANPIYNITPFTLLDYPDITACILWFAGCNMRCLYCYNPDIVDGKGRYSYEDAIRFIRTRKQLLDGVVLSGGECTSHRQLLTFCKQLKEEGMMIKIDTNGTNPDVIRDLHTAGLVDYIALDYKAPASKSAFITQSLLYPKIETSLRMLLKSDIPFEIRTTIHTDLLNEEDLQEMIVFLEKEGFRGKLFIQHFVNDSRTIGQLPNIVSRIDPTKVTSSVIETVFRN</sequence>
<dbReference type="InterPro" id="IPR050377">
    <property type="entry name" value="Radical_SAM_PqqE_MftC-like"/>
</dbReference>
<dbReference type="SUPFAM" id="SSF102114">
    <property type="entry name" value="Radical SAM enzymes"/>
    <property type="match status" value="1"/>
</dbReference>
<protein>
    <submittedName>
        <fullName evidence="7">Pyruvate formate lyase activating enzyme</fullName>
    </submittedName>
</protein>
<comment type="caution">
    <text evidence="7">The sequence shown here is derived from an EMBL/GenBank/DDBJ whole genome shotgun (WGS) entry which is preliminary data.</text>
</comment>
<dbReference type="InterPro" id="IPR012840">
    <property type="entry name" value="NrdG2"/>
</dbReference>
<dbReference type="PANTHER" id="PTHR11228">
    <property type="entry name" value="RADICAL SAM DOMAIN PROTEIN"/>
    <property type="match status" value="1"/>
</dbReference>
<reference evidence="7 8" key="1">
    <citation type="submission" date="2018-03" db="EMBL/GenBank/DDBJ databases">
        <title>Genomic Encyclopedia of Archaeal and Bacterial Type Strains, Phase II (KMG-II): from individual species to whole genera.</title>
        <authorList>
            <person name="Goeker M."/>
        </authorList>
    </citation>
    <scope>NUCLEOTIDE SEQUENCE [LARGE SCALE GENOMIC DNA]</scope>
    <source>
        <strain evidence="7 8">DSM 18107</strain>
    </source>
</reference>
<dbReference type="NCBIfam" id="TIGR02495">
    <property type="entry name" value="NrdG2"/>
    <property type="match status" value="1"/>
</dbReference>
<dbReference type="GO" id="GO:0046872">
    <property type="term" value="F:metal ion binding"/>
    <property type="evidence" value="ECO:0007669"/>
    <property type="project" value="UniProtKB-KW"/>
</dbReference>
<dbReference type="SFLD" id="SFLDG01094">
    <property type="entry name" value="Uncharacterised_Radical_SAM_Su"/>
    <property type="match status" value="1"/>
</dbReference>
<dbReference type="Proteomes" id="UP000240978">
    <property type="component" value="Unassembled WGS sequence"/>
</dbReference>